<dbReference type="GO" id="GO:0017000">
    <property type="term" value="P:antibiotic biosynthetic process"/>
    <property type="evidence" value="ECO:0007669"/>
    <property type="project" value="InterPro"/>
</dbReference>
<dbReference type="AlphaFoldDB" id="A0A1H1XD35"/>
<dbReference type="InterPro" id="IPR029055">
    <property type="entry name" value="Ntn_hydrolases_N"/>
</dbReference>
<evidence type="ECO:0000313" key="8">
    <source>
        <dbReference type="EMBL" id="SDT07228.1"/>
    </source>
</evidence>
<gene>
    <name evidence="8" type="ORF">SAMN05216271_3513</name>
</gene>
<dbReference type="Gene3D" id="3.60.20.10">
    <property type="entry name" value="Glutamine Phosphoribosylpyrophosphate, subunit 1, domain 1"/>
    <property type="match status" value="1"/>
</dbReference>
<dbReference type="Pfam" id="PF01804">
    <property type="entry name" value="Penicil_amidase"/>
    <property type="match status" value="1"/>
</dbReference>
<keyword evidence="3 7" id="KW-0732">Signal</keyword>
<comment type="similarity">
    <text evidence="2">Belongs to the peptidase S45 family.</text>
</comment>
<organism evidence="8 9">
    <name type="scientific">Halopseudomonas sabulinigri</name>
    <dbReference type="NCBI Taxonomy" id="472181"/>
    <lineage>
        <taxon>Bacteria</taxon>
        <taxon>Pseudomonadati</taxon>
        <taxon>Pseudomonadota</taxon>
        <taxon>Gammaproteobacteria</taxon>
        <taxon>Pseudomonadales</taxon>
        <taxon>Pseudomonadaceae</taxon>
        <taxon>Halopseudomonas</taxon>
    </lineage>
</organism>
<dbReference type="RefSeq" id="WP_092288114.1">
    <property type="nucleotide sequence ID" value="NZ_LT629763.1"/>
</dbReference>
<evidence type="ECO:0000256" key="6">
    <source>
        <dbReference type="ARBA" id="ARBA00023145"/>
    </source>
</evidence>
<evidence type="ECO:0000313" key="9">
    <source>
        <dbReference type="Proteomes" id="UP000243413"/>
    </source>
</evidence>
<dbReference type="Gene3D" id="1.10.1400.10">
    <property type="match status" value="1"/>
</dbReference>
<dbReference type="InterPro" id="IPR002692">
    <property type="entry name" value="S45"/>
</dbReference>
<evidence type="ECO:0000256" key="1">
    <source>
        <dbReference type="ARBA" id="ARBA00004418"/>
    </source>
</evidence>
<dbReference type="InterPro" id="IPR043147">
    <property type="entry name" value="Penicillin_amidase_A-knob"/>
</dbReference>
<accession>A0A1H1XD35</accession>
<dbReference type="PROSITE" id="PS51257">
    <property type="entry name" value="PROKAR_LIPOPROTEIN"/>
    <property type="match status" value="1"/>
</dbReference>
<dbReference type="EMBL" id="LT629763">
    <property type="protein sequence ID" value="SDT07228.1"/>
    <property type="molecule type" value="Genomic_DNA"/>
</dbReference>
<protein>
    <submittedName>
        <fullName evidence="8">Acyl-homoserine-lactone acylase</fullName>
    </submittedName>
</protein>
<dbReference type="Proteomes" id="UP000243413">
    <property type="component" value="Chromosome I"/>
</dbReference>
<dbReference type="PANTHER" id="PTHR34218">
    <property type="entry name" value="PEPTIDASE S45 PENICILLIN AMIDASE"/>
    <property type="match status" value="1"/>
</dbReference>
<dbReference type="GO" id="GO:0016811">
    <property type="term" value="F:hydrolase activity, acting on carbon-nitrogen (but not peptide) bonds, in linear amides"/>
    <property type="evidence" value="ECO:0007669"/>
    <property type="project" value="InterPro"/>
</dbReference>
<evidence type="ECO:0000256" key="3">
    <source>
        <dbReference type="ARBA" id="ARBA00022729"/>
    </source>
</evidence>
<dbReference type="GO" id="GO:0042597">
    <property type="term" value="C:periplasmic space"/>
    <property type="evidence" value="ECO:0007669"/>
    <property type="project" value="UniProtKB-SubCell"/>
</dbReference>
<dbReference type="Gene3D" id="1.10.439.10">
    <property type="entry name" value="Penicillin Amidohydrolase, domain 1"/>
    <property type="match status" value="1"/>
</dbReference>
<keyword evidence="5" id="KW-0378">Hydrolase</keyword>
<reference evidence="9" key="1">
    <citation type="submission" date="2016-10" db="EMBL/GenBank/DDBJ databases">
        <authorList>
            <person name="Varghese N."/>
            <person name="Submissions S."/>
        </authorList>
    </citation>
    <scope>NUCLEOTIDE SEQUENCE [LARGE SCALE GENOMIC DNA]</scope>
    <source>
        <strain evidence="9">JCM 14963</strain>
    </source>
</reference>
<feature type="signal peptide" evidence="7">
    <location>
        <begin position="1"/>
        <end position="24"/>
    </location>
</feature>
<sequence length="802" mass="86613">MHLPFQRRRLTQLSLLAIAVTLSACKIGGSSSDNDDAPAQTSYKATIERTTFGIPHITADDMGGAGYGHGYAIAEDNLCVLADAFVTFNGERSRYFGPDAQAATMGTFGTPPNLEADFFFRLLTNQEAVSAFKQEQPDDLMELTRGFAAGYSRYVEEIQDGEHAGRHADCRNAEWLQTIDEDDVLRRLIALNLAASSANWVTEITSAQPPAPAAAAARTLSAPVAQASQALVADRAAVGREEGIGSNTLAFGGDSTETGRSLLFANPHWYLLGVDRFYQLHMTVPGKLDISGASIMGAPMVLMGFNDNIAWAHTVSTARRFTLYQLQLKAGDPTTYVKDGVDQPLTAHEITVQVMGDDSNLSDVTRTLYSSEYGPMINLSGLGLPGWSSAAAYTLRDANLENTRAFQNFFAFDQAESLDDFYAKAKEYVGIPWVNTTAIGRDDARALYSDITVVPNVPDSMLAGCLVPGLGQAVLGLVPGLPLLDGSRAACDWKTDTDSAQPGTFGPGNLPSLLSTAYVANMNDSYWLSNPEQPLTGYAGIIGREDYAQSLRTRMGHTLVRERLNGTDGLNGFQASSENIRQITLNSRNYSAELLKTEVLAEVCVPAPLGAELEACQVLTAWDNTGNLDARGAHVWTAFWETLSNKLAATTPALSLYATPFDAADPINTPRGLSSNGTVRTRVQEAFSEAVAALQNDGIALNATLGDVQKYLKPGESIEQFGGEGSEGYFTVLRNSYMHVVEFPEGEPVSAYTLLSHSQSSDPASPNYADYTEAYSGKQWHRFPFTREQIEAELVSTTEISQ</sequence>
<keyword evidence="4" id="KW-0574">Periplasm</keyword>
<evidence type="ECO:0000256" key="7">
    <source>
        <dbReference type="SAM" id="SignalP"/>
    </source>
</evidence>
<dbReference type="SUPFAM" id="SSF56235">
    <property type="entry name" value="N-terminal nucleophile aminohydrolases (Ntn hydrolases)"/>
    <property type="match status" value="1"/>
</dbReference>
<feature type="chain" id="PRO_5009265393" evidence="7">
    <location>
        <begin position="25"/>
        <end position="802"/>
    </location>
</feature>
<dbReference type="OrthoDB" id="9760084at2"/>
<dbReference type="STRING" id="472181.SAMN05216271_3513"/>
<dbReference type="Gene3D" id="2.30.120.10">
    <property type="match status" value="1"/>
</dbReference>
<name>A0A1H1XD35_9GAMM</name>
<keyword evidence="6" id="KW-0865">Zymogen</keyword>
<dbReference type="InterPro" id="IPR023343">
    <property type="entry name" value="Penicillin_amidase_dom1"/>
</dbReference>
<dbReference type="PANTHER" id="PTHR34218:SF3">
    <property type="entry name" value="ACYL-HOMOSERINE LACTONE ACYLASE PVDQ"/>
    <property type="match status" value="1"/>
</dbReference>
<evidence type="ECO:0000256" key="4">
    <source>
        <dbReference type="ARBA" id="ARBA00022764"/>
    </source>
</evidence>
<evidence type="ECO:0000256" key="5">
    <source>
        <dbReference type="ARBA" id="ARBA00022801"/>
    </source>
</evidence>
<comment type="subcellular location">
    <subcellularLocation>
        <location evidence="1">Periplasm</location>
    </subcellularLocation>
</comment>
<dbReference type="InterPro" id="IPR043146">
    <property type="entry name" value="Penicillin_amidase_N_B-knob"/>
</dbReference>
<evidence type="ECO:0000256" key="2">
    <source>
        <dbReference type="ARBA" id="ARBA00006586"/>
    </source>
</evidence>
<proteinExistence type="inferred from homology"/>